<dbReference type="Proteomes" id="UP000827976">
    <property type="component" value="Chromosome 4"/>
</dbReference>
<gene>
    <name evidence="1" type="ORF">IHE45_04G052200</name>
</gene>
<name>A0ACB7WCS5_DIOAL</name>
<reference evidence="2" key="1">
    <citation type="journal article" date="2022" name="Nat. Commun.">
        <title>Chromosome evolution and the genetic basis of agronomically important traits in greater yam.</title>
        <authorList>
            <person name="Bredeson J.V."/>
            <person name="Lyons J.B."/>
            <person name="Oniyinde I.O."/>
            <person name="Okereke N.R."/>
            <person name="Kolade O."/>
            <person name="Nnabue I."/>
            <person name="Nwadili C.O."/>
            <person name="Hribova E."/>
            <person name="Parker M."/>
            <person name="Nwogha J."/>
            <person name="Shu S."/>
            <person name="Carlson J."/>
            <person name="Kariba R."/>
            <person name="Muthemba S."/>
            <person name="Knop K."/>
            <person name="Barton G.J."/>
            <person name="Sherwood A.V."/>
            <person name="Lopez-Montes A."/>
            <person name="Asiedu R."/>
            <person name="Jamnadass R."/>
            <person name="Muchugi A."/>
            <person name="Goodstein D."/>
            <person name="Egesi C.N."/>
            <person name="Featherston J."/>
            <person name="Asfaw A."/>
            <person name="Simpson G.G."/>
            <person name="Dolezel J."/>
            <person name="Hendre P.S."/>
            <person name="Van Deynze A."/>
            <person name="Kumar P.L."/>
            <person name="Obidiegwu J.E."/>
            <person name="Bhattacharjee R."/>
            <person name="Rokhsar D.S."/>
        </authorList>
    </citation>
    <scope>NUCLEOTIDE SEQUENCE [LARGE SCALE GENOMIC DNA]</scope>
    <source>
        <strain evidence="2">cv. TDa95/00328</strain>
    </source>
</reference>
<comment type="caution">
    <text evidence="1">The sequence shown here is derived from an EMBL/GenBank/DDBJ whole genome shotgun (WGS) entry which is preliminary data.</text>
</comment>
<accession>A0ACB7WCS5</accession>
<protein>
    <submittedName>
        <fullName evidence="1">Amino acid transporters domain-containing protein</fullName>
    </submittedName>
</protein>
<organism evidence="1 2">
    <name type="scientific">Dioscorea alata</name>
    <name type="common">Purple yam</name>
    <dbReference type="NCBI Taxonomy" id="55571"/>
    <lineage>
        <taxon>Eukaryota</taxon>
        <taxon>Viridiplantae</taxon>
        <taxon>Streptophyta</taxon>
        <taxon>Embryophyta</taxon>
        <taxon>Tracheophyta</taxon>
        <taxon>Spermatophyta</taxon>
        <taxon>Magnoliopsida</taxon>
        <taxon>Liliopsida</taxon>
        <taxon>Dioscoreales</taxon>
        <taxon>Dioscoreaceae</taxon>
        <taxon>Dioscorea</taxon>
    </lineage>
</organism>
<evidence type="ECO:0000313" key="2">
    <source>
        <dbReference type="Proteomes" id="UP000827976"/>
    </source>
</evidence>
<sequence>MHEHLSTYIYIPSHCTGTWMHAGYHLTTSIVAPSILSLPYAFVKLGWATSVIFLFIGALVSFYNYNLVCLVLEHEAKNGRRQLRFRDMGSDILGPAWGRYYIGPIQLIVCLAAVIGTILLGGTSMKAIYLVSNPEGTMKLYEFVIIFGCFVLLLAQIPSFHSLRYINFFSLVLCLAYAACATGGSIHAGNSSLNPPKDYSVPGNTRNVVFGVFNGIAIIGATYGNGIIPEIQATVAPPVTGKMFKGLCICYAIVMTTFFSVAISGYWAFGNLSQQIILSNFITGLGQFLVPKWFIRMTNIFTLLQLTAVAAVYMQPFNELLENLLGDPNKGEYSVRNVIPRLFSRSFVVAASTTLAAMLPFFGDLSAVIGAIGFMPLDFVIPVVFYNITFKPSKKSFIFWLNIVIAVVFSLLSIVGTVSAIRQIILDAKNYKLFADI</sequence>
<keyword evidence="2" id="KW-1185">Reference proteome</keyword>
<proteinExistence type="predicted"/>
<evidence type="ECO:0000313" key="1">
    <source>
        <dbReference type="EMBL" id="KAH7685625.1"/>
    </source>
</evidence>
<dbReference type="EMBL" id="CM037014">
    <property type="protein sequence ID" value="KAH7685625.1"/>
    <property type="molecule type" value="Genomic_DNA"/>
</dbReference>